<dbReference type="Proteomes" id="UP000540423">
    <property type="component" value="Unassembled WGS sequence"/>
</dbReference>
<feature type="compositionally biased region" description="Basic and acidic residues" evidence="1">
    <location>
        <begin position="218"/>
        <end position="229"/>
    </location>
</feature>
<dbReference type="AlphaFoldDB" id="A0A7X0HM38"/>
<reference evidence="2 3" key="1">
    <citation type="submission" date="2020-08" db="EMBL/GenBank/DDBJ databases">
        <title>Genomic Encyclopedia of Type Strains, Phase IV (KMG-IV): sequencing the most valuable type-strain genomes for metagenomic binning, comparative biology and taxonomic classification.</title>
        <authorList>
            <person name="Goeker M."/>
        </authorList>
    </citation>
    <scope>NUCLEOTIDE SEQUENCE [LARGE SCALE GENOMIC DNA]</scope>
    <source>
        <strain evidence="2 3">DSM 40141</strain>
    </source>
</reference>
<organism evidence="2 3">
    <name type="scientific">Streptomyces candidus</name>
    <dbReference type="NCBI Taxonomy" id="67283"/>
    <lineage>
        <taxon>Bacteria</taxon>
        <taxon>Bacillati</taxon>
        <taxon>Actinomycetota</taxon>
        <taxon>Actinomycetes</taxon>
        <taxon>Kitasatosporales</taxon>
        <taxon>Streptomycetaceae</taxon>
        <taxon>Streptomyces</taxon>
    </lineage>
</organism>
<keyword evidence="3" id="KW-1185">Reference proteome</keyword>
<comment type="caution">
    <text evidence="2">The sequence shown here is derived from an EMBL/GenBank/DDBJ whole genome shotgun (WGS) entry which is preliminary data.</text>
</comment>
<dbReference type="RefSeq" id="WP_185034923.1">
    <property type="nucleotide sequence ID" value="NZ_BNBN01000006.1"/>
</dbReference>
<sequence>MTEKPEQPKPAPGRLRRLTARSVPPLPSLPAWWPVPACAVLGALCAGTYGMLQEPEYRSTGYVIAAPAKGTPPDAALGYAQAYGRITSGDSTLTYASVTAGVPAATLRAQVQTETSPDSPMIAITGTSHTPTQAADIANAVADALLTKSNGMTQNTGVKLVDFSRAVPPIASSSQPVPLTSAVGACAGGLLGGLVLLVRPRRPGEPAAPTPLPAPAHSTDRVGAERERV</sequence>
<feature type="region of interest" description="Disordered" evidence="1">
    <location>
        <begin position="202"/>
        <end position="229"/>
    </location>
</feature>
<evidence type="ECO:0000313" key="2">
    <source>
        <dbReference type="EMBL" id="MBB6438653.1"/>
    </source>
</evidence>
<accession>A0A7X0HM38</accession>
<protein>
    <submittedName>
        <fullName evidence="2">Uncharacterized protein involved in exopolysaccharide biosynthesis</fullName>
    </submittedName>
</protein>
<dbReference type="EMBL" id="JACHEM010000014">
    <property type="protein sequence ID" value="MBB6438653.1"/>
    <property type="molecule type" value="Genomic_DNA"/>
</dbReference>
<proteinExistence type="predicted"/>
<evidence type="ECO:0000313" key="3">
    <source>
        <dbReference type="Proteomes" id="UP000540423"/>
    </source>
</evidence>
<gene>
    <name evidence="2" type="ORF">HNQ79_005165</name>
</gene>
<evidence type="ECO:0000256" key="1">
    <source>
        <dbReference type="SAM" id="MobiDB-lite"/>
    </source>
</evidence>
<name>A0A7X0HM38_9ACTN</name>